<evidence type="ECO:0000313" key="2">
    <source>
        <dbReference type="Proteomes" id="UP001153334"/>
    </source>
</evidence>
<proteinExistence type="predicted"/>
<keyword evidence="2" id="KW-1185">Reference proteome</keyword>
<dbReference type="Proteomes" id="UP001153334">
    <property type="component" value="Unassembled WGS sequence"/>
</dbReference>
<sequence length="392" mass="44503">MAAAAVSTSSHAVGLPTYHQLPETKYDLDWADLVTLDLSQFDQPGGKQKLATQLFDAIQKIGFFYIINFGLAQEQVDEQFAIGKEVFKLPTEEKLKYRADLENGGYNGYKPLGLREVRPGIFDNTEIYNIPKFIPELDRSHPEVINQNRPSIESFARHIHDNVVGKLLVLFAIILELPEDFFLQRHRYDIRSDCHLRYMKYHHRTAEQNKASVCDPSLLARPASIDRIARDLCPALENVWVKGHTDFGSLTLLFRQPVAALQVRTPEEEWKWVKPYPGSITVNLADSLEFLTNGFLKSSIHRVVAPPPDQAELDRLGVLYFVRPEDNLELRPVVSSVLERLGYNKVTDNAAVGITAGEWVKARVSRNVAQSKARSEVVEEEIIKGKSVKYYD</sequence>
<organism evidence="1 2">
    <name type="scientific">Nemania bipapillata</name>
    <dbReference type="NCBI Taxonomy" id="110536"/>
    <lineage>
        <taxon>Eukaryota</taxon>
        <taxon>Fungi</taxon>
        <taxon>Dikarya</taxon>
        <taxon>Ascomycota</taxon>
        <taxon>Pezizomycotina</taxon>
        <taxon>Sordariomycetes</taxon>
        <taxon>Xylariomycetidae</taxon>
        <taxon>Xylariales</taxon>
        <taxon>Xylariaceae</taxon>
        <taxon>Nemania</taxon>
    </lineage>
</organism>
<protein>
    <submittedName>
        <fullName evidence="1">Uncharacterized protein</fullName>
    </submittedName>
</protein>
<evidence type="ECO:0000313" key="1">
    <source>
        <dbReference type="EMBL" id="KAJ8123885.1"/>
    </source>
</evidence>
<accession>A0ACC2J8V7</accession>
<reference evidence="1" key="1">
    <citation type="submission" date="2022-11" db="EMBL/GenBank/DDBJ databases">
        <title>Genome Sequence of Nemania bipapillata.</title>
        <authorList>
            <person name="Buettner E."/>
        </authorList>
    </citation>
    <scope>NUCLEOTIDE SEQUENCE</scope>
    <source>
        <strain evidence="1">CP14</strain>
    </source>
</reference>
<comment type="caution">
    <text evidence="1">The sequence shown here is derived from an EMBL/GenBank/DDBJ whole genome shotgun (WGS) entry which is preliminary data.</text>
</comment>
<dbReference type="EMBL" id="JAPESX010000029">
    <property type="protein sequence ID" value="KAJ8123885.1"/>
    <property type="molecule type" value="Genomic_DNA"/>
</dbReference>
<name>A0ACC2J8V7_9PEZI</name>
<gene>
    <name evidence="1" type="ORF">ONZ43_g268</name>
</gene>